<sequence>MDPNTITYLLIGILSVNFISSKFLNWLNIRRKENGIPKTMEGYLDTEKLTKANEYQRVNFNFSLVASFFSFGLTILFLASGFFGWLDAFLSQFTIHPLWLPALYFAVLYLGSDLMGIPFDYYHTFVIEQRFGFNNTSMGTFLSDKLKGYLLSIVIGGSLLLTFLLLVNYMGVDFWWQFWLVTGVFMVLVNGLFSSYILPLFNKLTPLEEGELRQAILSYASKAGFPLENVFVIDGSKRSSKANAFFSGFGKRKKVVLYDTLIAQHSTDELVAVLAHEIGHYKKRHIVTNLVLGILQTGLILFVLAQLIFSESLSLALGGSEMAVHLNLVGFTMLFSPLSALIGVGMNILSRKHEFEADAFAKSTFDGQPLATALKKLSVNNLTNLNPHPWYVFMNYSHPPLLQRLAKLETTG</sequence>
<keyword evidence="2 13" id="KW-0645">Protease</keyword>
<feature type="transmembrane region" description="Helical" evidence="14">
    <location>
        <begin position="176"/>
        <end position="198"/>
    </location>
</feature>
<evidence type="ECO:0000256" key="5">
    <source>
        <dbReference type="ARBA" id="ARBA00022801"/>
    </source>
</evidence>
<name>R7ZS34_9BACT</name>
<reference evidence="17 18" key="1">
    <citation type="submission" date="2013-02" db="EMBL/GenBank/DDBJ databases">
        <title>A novel strain isolated from Lonar lake, Maharashtra, India.</title>
        <authorList>
            <person name="Singh A."/>
        </authorList>
    </citation>
    <scope>NUCLEOTIDE SEQUENCE [LARGE SCALE GENOMIC DNA]</scope>
    <source>
        <strain evidence="17 18">AK24</strain>
    </source>
</reference>
<keyword evidence="4 12" id="KW-0479">Metal-binding</keyword>
<feature type="active site" description="Proton donor" evidence="11">
    <location>
        <position position="358"/>
    </location>
</feature>
<evidence type="ECO:0000256" key="10">
    <source>
        <dbReference type="ARBA" id="ARBA00023136"/>
    </source>
</evidence>
<accession>R7ZS34</accession>
<evidence type="ECO:0000256" key="1">
    <source>
        <dbReference type="ARBA" id="ARBA00004477"/>
    </source>
</evidence>
<dbReference type="InterPro" id="IPR027057">
    <property type="entry name" value="CAXX_Prtase_1"/>
</dbReference>
<feature type="domain" description="Peptidase M48" evidence="15">
    <location>
        <begin position="206"/>
        <end position="410"/>
    </location>
</feature>
<evidence type="ECO:0000256" key="13">
    <source>
        <dbReference type="RuleBase" id="RU003983"/>
    </source>
</evidence>
<dbReference type="RefSeq" id="WP_010854694.1">
    <property type="nucleotide sequence ID" value="NZ_AQHR01000070.1"/>
</dbReference>
<dbReference type="STRING" id="1232681.ADIS_2558"/>
<dbReference type="GO" id="GO:0004222">
    <property type="term" value="F:metalloendopeptidase activity"/>
    <property type="evidence" value="ECO:0007669"/>
    <property type="project" value="InterPro"/>
</dbReference>
<keyword evidence="8 14" id="KW-1133">Transmembrane helix</keyword>
<dbReference type="Pfam" id="PF16491">
    <property type="entry name" value="Peptidase_M48_N"/>
    <property type="match status" value="1"/>
</dbReference>
<evidence type="ECO:0000256" key="14">
    <source>
        <dbReference type="SAM" id="Phobius"/>
    </source>
</evidence>
<dbReference type="FunFam" id="3.30.2010.10:FF:000002">
    <property type="entry name" value="CAAX prenyl protease"/>
    <property type="match status" value="1"/>
</dbReference>
<proteinExistence type="inferred from homology"/>
<evidence type="ECO:0000259" key="15">
    <source>
        <dbReference type="Pfam" id="PF01435"/>
    </source>
</evidence>
<dbReference type="InterPro" id="IPR001915">
    <property type="entry name" value="Peptidase_M48"/>
</dbReference>
<evidence type="ECO:0000256" key="4">
    <source>
        <dbReference type="ARBA" id="ARBA00022723"/>
    </source>
</evidence>
<evidence type="ECO:0000256" key="9">
    <source>
        <dbReference type="ARBA" id="ARBA00023049"/>
    </source>
</evidence>
<comment type="similarity">
    <text evidence="13">Belongs to the peptidase M48 family.</text>
</comment>
<feature type="transmembrane region" description="Helical" evidence="14">
    <location>
        <begin position="148"/>
        <end position="170"/>
    </location>
</feature>
<dbReference type="InterPro" id="IPR032456">
    <property type="entry name" value="Peptidase_M48_N"/>
</dbReference>
<dbReference type="OrthoDB" id="9781930at2"/>
<keyword evidence="6" id="KW-0256">Endoplasmic reticulum</keyword>
<evidence type="ECO:0000256" key="8">
    <source>
        <dbReference type="ARBA" id="ARBA00022989"/>
    </source>
</evidence>
<feature type="transmembrane region" description="Helical" evidence="14">
    <location>
        <begin position="6"/>
        <end position="24"/>
    </location>
</feature>
<evidence type="ECO:0000256" key="6">
    <source>
        <dbReference type="ARBA" id="ARBA00022824"/>
    </source>
</evidence>
<feature type="binding site" evidence="12">
    <location>
        <position position="276"/>
    </location>
    <ligand>
        <name>Zn(2+)</name>
        <dbReference type="ChEBI" id="CHEBI:29105"/>
        <note>catalytic</note>
    </ligand>
</feature>
<dbReference type="Pfam" id="PF01435">
    <property type="entry name" value="Peptidase_M48"/>
    <property type="match status" value="1"/>
</dbReference>
<feature type="transmembrane region" description="Helical" evidence="14">
    <location>
        <begin position="58"/>
        <end position="86"/>
    </location>
</feature>
<evidence type="ECO:0000256" key="12">
    <source>
        <dbReference type="PIRSR" id="PIRSR627057-2"/>
    </source>
</evidence>
<evidence type="ECO:0000313" key="18">
    <source>
        <dbReference type="Proteomes" id="UP000013909"/>
    </source>
</evidence>
<feature type="active site" evidence="11">
    <location>
        <position position="277"/>
    </location>
</feature>
<evidence type="ECO:0000256" key="11">
    <source>
        <dbReference type="PIRSR" id="PIRSR627057-1"/>
    </source>
</evidence>
<feature type="transmembrane region" description="Helical" evidence="14">
    <location>
        <begin position="286"/>
        <end position="308"/>
    </location>
</feature>
<feature type="binding site" evidence="12">
    <location>
        <position position="354"/>
    </location>
    <ligand>
        <name>Zn(2+)</name>
        <dbReference type="ChEBI" id="CHEBI:29105"/>
        <note>catalytic</note>
    </ligand>
</feature>
<feature type="transmembrane region" description="Helical" evidence="14">
    <location>
        <begin position="98"/>
        <end position="122"/>
    </location>
</feature>
<evidence type="ECO:0000256" key="2">
    <source>
        <dbReference type="ARBA" id="ARBA00022670"/>
    </source>
</evidence>
<comment type="subcellular location">
    <subcellularLocation>
        <location evidence="1">Endoplasmic reticulum membrane</location>
        <topology evidence="1">Multi-pass membrane protein</topology>
    </subcellularLocation>
</comment>
<organism evidence="17 18">
    <name type="scientific">Lunatimonas lonarensis</name>
    <dbReference type="NCBI Taxonomy" id="1232681"/>
    <lineage>
        <taxon>Bacteria</taxon>
        <taxon>Pseudomonadati</taxon>
        <taxon>Bacteroidota</taxon>
        <taxon>Cytophagia</taxon>
        <taxon>Cytophagales</taxon>
        <taxon>Cyclobacteriaceae</taxon>
    </lineage>
</organism>
<evidence type="ECO:0000256" key="7">
    <source>
        <dbReference type="ARBA" id="ARBA00022833"/>
    </source>
</evidence>
<dbReference type="PANTHER" id="PTHR10120">
    <property type="entry name" value="CAAX PRENYL PROTEASE 1"/>
    <property type="match status" value="1"/>
</dbReference>
<dbReference type="CDD" id="cd07343">
    <property type="entry name" value="M48A_Zmpste24p_like"/>
    <property type="match status" value="1"/>
</dbReference>
<dbReference type="AlphaFoldDB" id="R7ZS34"/>
<evidence type="ECO:0000313" key="17">
    <source>
        <dbReference type="EMBL" id="EON76897.1"/>
    </source>
</evidence>
<gene>
    <name evidence="17" type="ORF">ADIS_2558</name>
</gene>
<dbReference type="GO" id="GO:0071586">
    <property type="term" value="P:CAAX-box protein processing"/>
    <property type="evidence" value="ECO:0007669"/>
    <property type="project" value="InterPro"/>
</dbReference>
<dbReference type="EMBL" id="AQHR01000070">
    <property type="protein sequence ID" value="EON76897.1"/>
    <property type="molecule type" value="Genomic_DNA"/>
</dbReference>
<keyword evidence="7 12" id="KW-0862">Zinc</keyword>
<keyword evidence="18" id="KW-1185">Reference proteome</keyword>
<protein>
    <submittedName>
        <fullName evidence="17">CAAX prenyl protease 1, putative</fullName>
    </submittedName>
</protein>
<feature type="transmembrane region" description="Helical" evidence="14">
    <location>
        <begin position="328"/>
        <end position="349"/>
    </location>
</feature>
<dbReference type="Proteomes" id="UP000013909">
    <property type="component" value="Unassembled WGS sequence"/>
</dbReference>
<keyword evidence="10 14" id="KW-0472">Membrane</keyword>
<keyword evidence="3 14" id="KW-0812">Transmembrane</keyword>
<evidence type="ECO:0000256" key="3">
    <source>
        <dbReference type="ARBA" id="ARBA00022692"/>
    </source>
</evidence>
<comment type="cofactor">
    <cofactor evidence="12 13">
        <name>Zn(2+)</name>
        <dbReference type="ChEBI" id="CHEBI:29105"/>
    </cofactor>
    <text evidence="12 13">Binds 1 zinc ion per subunit.</text>
</comment>
<dbReference type="Gene3D" id="3.30.2010.10">
    <property type="entry name" value="Metalloproteases ('zincins'), catalytic domain"/>
    <property type="match status" value="1"/>
</dbReference>
<dbReference type="GO" id="GO:0046872">
    <property type="term" value="F:metal ion binding"/>
    <property type="evidence" value="ECO:0007669"/>
    <property type="project" value="UniProtKB-KW"/>
</dbReference>
<dbReference type="PATRIC" id="fig|1288963.3.peg.2549"/>
<feature type="domain" description="CAAX prenyl protease 1 N-terminal" evidence="16">
    <location>
        <begin position="27"/>
        <end position="203"/>
    </location>
</feature>
<keyword evidence="5 13" id="KW-0378">Hydrolase</keyword>
<feature type="binding site" evidence="12">
    <location>
        <position position="280"/>
    </location>
    <ligand>
        <name>Zn(2+)</name>
        <dbReference type="ChEBI" id="CHEBI:29105"/>
        <note>catalytic</note>
    </ligand>
</feature>
<evidence type="ECO:0000259" key="16">
    <source>
        <dbReference type="Pfam" id="PF16491"/>
    </source>
</evidence>
<comment type="caution">
    <text evidence="17">The sequence shown here is derived from an EMBL/GenBank/DDBJ whole genome shotgun (WGS) entry which is preliminary data.</text>
</comment>
<keyword evidence="9 13" id="KW-0482">Metalloprotease</keyword>